<accession>A0A4D6KUM5</accession>
<dbReference type="Gene3D" id="3.40.190.10">
    <property type="entry name" value="Periplasmic binding protein-like II"/>
    <property type="match status" value="2"/>
</dbReference>
<comment type="subcellular location">
    <subcellularLocation>
        <location evidence="1">Membrane</location>
        <topology evidence="1">Multi-pass membrane protein</topology>
    </subcellularLocation>
</comment>
<name>A0A4D6KUM5_VIGUN</name>
<keyword evidence="8" id="KW-0325">Glycoprotein</keyword>
<keyword evidence="10" id="KW-0407">Ion channel</keyword>
<evidence type="ECO:0000256" key="3">
    <source>
        <dbReference type="ARBA" id="ARBA00022692"/>
    </source>
</evidence>
<feature type="chain" id="PRO_5020020724" evidence="12">
    <location>
        <begin position="28"/>
        <end position="478"/>
    </location>
</feature>
<dbReference type="InterPro" id="IPR001320">
    <property type="entry name" value="Iontro_rcpt_C"/>
</dbReference>
<evidence type="ECO:0000256" key="12">
    <source>
        <dbReference type="SAM" id="SignalP"/>
    </source>
</evidence>
<evidence type="ECO:0000313" key="14">
    <source>
        <dbReference type="EMBL" id="QCD80430.1"/>
    </source>
</evidence>
<evidence type="ECO:0000313" key="15">
    <source>
        <dbReference type="Proteomes" id="UP000501690"/>
    </source>
</evidence>
<keyword evidence="3 11" id="KW-0812">Transmembrane</keyword>
<feature type="transmembrane region" description="Helical" evidence="11">
    <location>
        <begin position="166"/>
        <end position="184"/>
    </location>
</feature>
<dbReference type="InterPro" id="IPR019594">
    <property type="entry name" value="Glu/Gly-bd"/>
</dbReference>
<sequence length="478" mass="53540">MCKCFSTLFSLFLIFLFVLQRAPTGNASNATSKYEEIKLRVGVPRKNGFQQFVHVVGDASQKNYNISGYCIEVFNAVITHLPFNVSLHVQPHIIDSSEGSGYDALLKLIPSKYDVVVGDMTILANRSSYVDFTVPYIGSGVKMVVPVQHGRDQNMWTFVKPFSWDLWLSIIIISTFIGIAILIMERNVNALPNEEGSTNQKKLCPATILWFPFSQAILPERQVVVKSCSRFVLMVWLLLAFVLMQSYTANLTSILTLDRLQPSFLNVNDLRKGGYYVGYQTGSFVHDVLIKQFKFEPSKLRPYSSSSEYHDALKLGSKNGGVAAIFDEVPYLKLYLQEYGSNYIMSGPKYRNAGFGFALPLNSNLTAYFSRAILDVTESDLMNEIEEKYFGKNEIGEQNSSEEASSAPLSLSFHSFAGLFLITGISTLFALLISESVIWQKPILMAKALSRRYLSFVAPTTEIRVHPTNDSTHGIEVV</sequence>
<dbReference type="InterPro" id="IPR015683">
    <property type="entry name" value="Ionotropic_Glu_rcpt"/>
</dbReference>
<evidence type="ECO:0000256" key="5">
    <source>
        <dbReference type="ARBA" id="ARBA00023065"/>
    </source>
</evidence>
<dbReference type="Gene3D" id="1.10.287.70">
    <property type="match status" value="1"/>
</dbReference>
<evidence type="ECO:0000256" key="11">
    <source>
        <dbReference type="SAM" id="Phobius"/>
    </source>
</evidence>
<feature type="domain" description="Ionotropic glutamate receptor C-terminal" evidence="13">
    <location>
        <begin position="38"/>
        <end position="392"/>
    </location>
</feature>
<dbReference type="AlphaFoldDB" id="A0A4D6KUM5"/>
<dbReference type="Pfam" id="PF10613">
    <property type="entry name" value="Lig_chan-Glu_bd"/>
    <property type="match status" value="1"/>
</dbReference>
<evidence type="ECO:0000256" key="10">
    <source>
        <dbReference type="ARBA" id="ARBA00023303"/>
    </source>
</evidence>
<evidence type="ECO:0000256" key="7">
    <source>
        <dbReference type="ARBA" id="ARBA00023170"/>
    </source>
</evidence>
<dbReference type="GO" id="GO:0015276">
    <property type="term" value="F:ligand-gated monoatomic ion channel activity"/>
    <property type="evidence" value="ECO:0007669"/>
    <property type="project" value="InterPro"/>
</dbReference>
<keyword evidence="4 11" id="KW-1133">Transmembrane helix</keyword>
<keyword evidence="12" id="KW-0732">Signal</keyword>
<dbReference type="SMART" id="SM00079">
    <property type="entry name" value="PBPe"/>
    <property type="match status" value="1"/>
</dbReference>
<keyword evidence="5" id="KW-0406">Ion transport</keyword>
<evidence type="ECO:0000256" key="6">
    <source>
        <dbReference type="ARBA" id="ARBA00023136"/>
    </source>
</evidence>
<evidence type="ECO:0000256" key="9">
    <source>
        <dbReference type="ARBA" id="ARBA00023286"/>
    </source>
</evidence>
<dbReference type="Pfam" id="PF00060">
    <property type="entry name" value="Lig_chan"/>
    <property type="match status" value="1"/>
</dbReference>
<dbReference type="CDD" id="cd13686">
    <property type="entry name" value="GluR_Plant"/>
    <property type="match status" value="1"/>
</dbReference>
<keyword evidence="2" id="KW-0813">Transport</keyword>
<dbReference type="EMBL" id="CP039346">
    <property type="protein sequence ID" value="QCD80430.1"/>
    <property type="molecule type" value="Genomic_DNA"/>
</dbReference>
<evidence type="ECO:0000256" key="4">
    <source>
        <dbReference type="ARBA" id="ARBA00022989"/>
    </source>
</evidence>
<keyword evidence="7 14" id="KW-0675">Receptor</keyword>
<dbReference type="GO" id="GO:0016020">
    <property type="term" value="C:membrane"/>
    <property type="evidence" value="ECO:0007669"/>
    <property type="project" value="UniProtKB-SubCell"/>
</dbReference>
<feature type="transmembrane region" description="Helical" evidence="11">
    <location>
        <begin position="411"/>
        <end position="433"/>
    </location>
</feature>
<feature type="signal peptide" evidence="12">
    <location>
        <begin position="1"/>
        <end position="27"/>
    </location>
</feature>
<feature type="transmembrane region" description="Helical" evidence="11">
    <location>
        <begin position="231"/>
        <end position="249"/>
    </location>
</feature>
<keyword evidence="9" id="KW-1071">Ligand-gated ion channel</keyword>
<gene>
    <name evidence="14" type="ORF">DEO72_LG2g751</name>
</gene>
<dbReference type="Proteomes" id="UP000501690">
    <property type="component" value="Linkage Group LG2"/>
</dbReference>
<protein>
    <submittedName>
        <fullName evidence="14">Glutamate receptor</fullName>
    </submittedName>
</protein>
<dbReference type="SUPFAM" id="SSF53850">
    <property type="entry name" value="Periplasmic binding protein-like II"/>
    <property type="match status" value="1"/>
</dbReference>
<keyword evidence="15" id="KW-1185">Reference proteome</keyword>
<evidence type="ECO:0000256" key="1">
    <source>
        <dbReference type="ARBA" id="ARBA00004141"/>
    </source>
</evidence>
<proteinExistence type="predicted"/>
<reference evidence="14 15" key="1">
    <citation type="submission" date="2019-04" db="EMBL/GenBank/DDBJ databases">
        <title>An improved genome assembly and genetic linkage map for asparagus bean, Vigna unguiculata ssp. sesquipedialis.</title>
        <authorList>
            <person name="Xia Q."/>
            <person name="Zhang R."/>
            <person name="Dong Y."/>
        </authorList>
    </citation>
    <scope>NUCLEOTIDE SEQUENCE [LARGE SCALE GENOMIC DNA]</scope>
    <source>
        <tissue evidence="14">Leaf</tissue>
    </source>
</reference>
<evidence type="ECO:0000256" key="8">
    <source>
        <dbReference type="ARBA" id="ARBA00023180"/>
    </source>
</evidence>
<evidence type="ECO:0000259" key="13">
    <source>
        <dbReference type="SMART" id="SM00079"/>
    </source>
</evidence>
<dbReference type="PANTHER" id="PTHR18966">
    <property type="entry name" value="IONOTROPIC GLUTAMATE RECEPTOR"/>
    <property type="match status" value="1"/>
</dbReference>
<evidence type="ECO:0000256" key="2">
    <source>
        <dbReference type="ARBA" id="ARBA00022448"/>
    </source>
</evidence>
<keyword evidence="6 11" id="KW-0472">Membrane</keyword>
<organism evidence="14 15">
    <name type="scientific">Vigna unguiculata</name>
    <name type="common">Cowpea</name>
    <dbReference type="NCBI Taxonomy" id="3917"/>
    <lineage>
        <taxon>Eukaryota</taxon>
        <taxon>Viridiplantae</taxon>
        <taxon>Streptophyta</taxon>
        <taxon>Embryophyta</taxon>
        <taxon>Tracheophyta</taxon>
        <taxon>Spermatophyta</taxon>
        <taxon>Magnoliopsida</taxon>
        <taxon>eudicotyledons</taxon>
        <taxon>Gunneridae</taxon>
        <taxon>Pentapetalae</taxon>
        <taxon>rosids</taxon>
        <taxon>fabids</taxon>
        <taxon>Fabales</taxon>
        <taxon>Fabaceae</taxon>
        <taxon>Papilionoideae</taxon>
        <taxon>50 kb inversion clade</taxon>
        <taxon>NPAAA clade</taxon>
        <taxon>indigoferoid/millettioid clade</taxon>
        <taxon>Phaseoleae</taxon>
        <taxon>Vigna</taxon>
    </lineage>
</organism>